<protein>
    <submittedName>
        <fullName evidence="2">General stress protein 26</fullName>
    </submittedName>
</protein>
<accession>A0A7L4URM9</accession>
<sequence length="186" mass="21832">MQLKKLFRYSIISIVFLMACTNQTKDTLNENIDKRSPENDSLIYEVARDIMRKAPNCALITVDGYNQPRVREMDAFEPEKDFTVWFGTNPNSRKVSQIRNNANVTLYYVAKNNEGYVSLQGVAELINDEDLKQKYWKEEWTDFYPNQKEDYLLIKVTPKKMEVVSYPHKLLGETTTWEPPSVLFEK</sequence>
<dbReference type="SUPFAM" id="SSF50475">
    <property type="entry name" value="FMN-binding split barrel"/>
    <property type="match status" value="1"/>
</dbReference>
<dbReference type="Gene3D" id="2.30.110.10">
    <property type="entry name" value="Electron Transport, Fmn-binding Protein, Chain A"/>
    <property type="match status" value="1"/>
</dbReference>
<dbReference type="AlphaFoldDB" id="A0A7L4URM9"/>
<reference evidence="2 3" key="1">
    <citation type="submission" date="2018-05" db="EMBL/GenBank/DDBJ databases">
        <title>Genomic Encyclopedia of Type Strains, Phase IV (KMG-IV): sequencing the most valuable type-strain genomes for metagenomic binning, comparative biology and taxonomic classification.</title>
        <authorList>
            <person name="Goeker M."/>
        </authorList>
    </citation>
    <scope>NUCLEOTIDE SEQUENCE [LARGE SCALE GENOMIC DNA]</scope>
    <source>
        <strain evidence="2 3">DSM 28579</strain>
    </source>
</reference>
<dbReference type="InterPro" id="IPR012349">
    <property type="entry name" value="Split_barrel_FMN-bd"/>
</dbReference>
<organism evidence="2 3">
    <name type="scientific">Balneicella halophila</name>
    <dbReference type="NCBI Taxonomy" id="1537566"/>
    <lineage>
        <taxon>Bacteria</taxon>
        <taxon>Pseudomonadati</taxon>
        <taxon>Bacteroidota</taxon>
        <taxon>Bacteroidia</taxon>
        <taxon>Bacteroidales</taxon>
        <taxon>Balneicellaceae</taxon>
        <taxon>Balneicella</taxon>
    </lineage>
</organism>
<dbReference type="InterPro" id="IPR052917">
    <property type="entry name" value="Stress-Dev_Protein"/>
</dbReference>
<dbReference type="Proteomes" id="UP000251835">
    <property type="component" value="Unassembled WGS sequence"/>
</dbReference>
<dbReference type="InterPro" id="IPR038725">
    <property type="entry name" value="YdaG_split_barrel_FMN-bd"/>
</dbReference>
<gene>
    <name evidence="2" type="ORF">C7377_0389</name>
</gene>
<evidence type="ECO:0000259" key="1">
    <source>
        <dbReference type="Pfam" id="PF16242"/>
    </source>
</evidence>
<evidence type="ECO:0000313" key="3">
    <source>
        <dbReference type="Proteomes" id="UP000251835"/>
    </source>
</evidence>
<dbReference type="PANTHER" id="PTHR34818">
    <property type="entry name" value="PROTEIN BLI-3"/>
    <property type="match status" value="1"/>
</dbReference>
<dbReference type="PROSITE" id="PS51257">
    <property type="entry name" value="PROKAR_LIPOPROTEIN"/>
    <property type="match status" value="1"/>
</dbReference>
<comment type="caution">
    <text evidence="2">The sequence shown here is derived from an EMBL/GenBank/DDBJ whole genome shotgun (WGS) entry which is preliminary data.</text>
</comment>
<dbReference type="EMBL" id="QENZ01000003">
    <property type="protein sequence ID" value="PVX52091.1"/>
    <property type="molecule type" value="Genomic_DNA"/>
</dbReference>
<dbReference type="PANTHER" id="PTHR34818:SF1">
    <property type="entry name" value="PROTEIN BLI-3"/>
    <property type="match status" value="1"/>
</dbReference>
<proteinExistence type="predicted"/>
<name>A0A7L4URM9_BALHA</name>
<keyword evidence="3" id="KW-1185">Reference proteome</keyword>
<dbReference type="Pfam" id="PF16242">
    <property type="entry name" value="Pyrid_ox_like"/>
    <property type="match status" value="1"/>
</dbReference>
<feature type="domain" description="General stress protein FMN-binding split barrel" evidence="1">
    <location>
        <begin position="49"/>
        <end position="163"/>
    </location>
</feature>
<evidence type="ECO:0000313" key="2">
    <source>
        <dbReference type="EMBL" id="PVX52091.1"/>
    </source>
</evidence>